<proteinExistence type="predicted"/>
<accession>A0A2U1T5C0</accession>
<comment type="caution">
    <text evidence="1">The sequence shown here is derived from an EMBL/GenBank/DDBJ whole genome shotgun (WGS) entry which is preliminary data.</text>
</comment>
<dbReference type="EMBL" id="QEEZ01000017">
    <property type="protein sequence ID" value="PWC01199.1"/>
    <property type="molecule type" value="Genomic_DNA"/>
</dbReference>
<organism evidence="1 2">
    <name type="scientific">Corynebacterium yudongzhengii</name>
    <dbReference type="NCBI Taxonomy" id="2080740"/>
    <lineage>
        <taxon>Bacteria</taxon>
        <taxon>Bacillati</taxon>
        <taxon>Actinomycetota</taxon>
        <taxon>Actinomycetes</taxon>
        <taxon>Mycobacteriales</taxon>
        <taxon>Corynebacteriaceae</taxon>
        <taxon>Corynebacterium</taxon>
    </lineage>
</organism>
<dbReference type="AlphaFoldDB" id="A0A2U1T5C0"/>
<sequence>MVLAAALVGITVLVMHRPDRDQQLAALRTSIELSADEIREVLDEYERFALGEDAESIADRTLRRPALLNDDSPDEDIARFHFEAATARRFLHRLPARTADPGLTAAQLENLLSVTDGRALCLREAWVAARRAGRRLGP</sequence>
<reference evidence="2" key="1">
    <citation type="submission" date="2018-04" db="EMBL/GenBank/DDBJ databases">
        <authorList>
            <person name="Liu S."/>
            <person name="Wang Z."/>
            <person name="Li J."/>
        </authorList>
    </citation>
    <scope>NUCLEOTIDE SEQUENCE [LARGE SCALE GENOMIC DNA]</scope>
    <source>
        <strain evidence="2">2189</strain>
    </source>
</reference>
<evidence type="ECO:0000313" key="2">
    <source>
        <dbReference type="Proteomes" id="UP000244989"/>
    </source>
</evidence>
<name>A0A2U1T5C0_9CORY</name>
<gene>
    <name evidence="1" type="ORF">DF222_08950</name>
</gene>
<protein>
    <submittedName>
        <fullName evidence="1">Uncharacterized protein</fullName>
    </submittedName>
</protein>
<dbReference type="OrthoDB" id="4427368at2"/>
<evidence type="ECO:0000313" key="1">
    <source>
        <dbReference type="EMBL" id="PWC01199.1"/>
    </source>
</evidence>
<dbReference type="Proteomes" id="UP000244989">
    <property type="component" value="Unassembled WGS sequence"/>
</dbReference>
<dbReference type="KEGG" id="cyz:C3B44_04700"/>
<keyword evidence="2" id="KW-1185">Reference proteome</keyword>